<dbReference type="SUPFAM" id="SSF56276">
    <property type="entry name" value="S-adenosylmethionine decarboxylase"/>
    <property type="match status" value="1"/>
</dbReference>
<evidence type="ECO:0000313" key="11">
    <source>
        <dbReference type="Proteomes" id="UP000318199"/>
    </source>
</evidence>
<keyword evidence="11" id="KW-1185">Reference proteome</keyword>
<dbReference type="Gene3D" id="3.60.90.10">
    <property type="entry name" value="S-adenosylmethionine decarboxylase"/>
    <property type="match status" value="1"/>
</dbReference>
<evidence type="ECO:0000256" key="9">
    <source>
        <dbReference type="ARBA" id="ARBA00023317"/>
    </source>
</evidence>
<dbReference type="InterPro" id="IPR016067">
    <property type="entry name" value="S-AdoMet_deCO2ase_core"/>
</dbReference>
<dbReference type="AlphaFoldDB" id="A0A562ZQN9"/>
<keyword evidence="8" id="KW-0704">Schiff base</keyword>
<dbReference type="GO" id="GO:0005829">
    <property type="term" value="C:cytosol"/>
    <property type="evidence" value="ECO:0007669"/>
    <property type="project" value="TreeGrafter"/>
</dbReference>
<evidence type="ECO:0000256" key="1">
    <source>
        <dbReference type="ARBA" id="ARBA00001928"/>
    </source>
</evidence>
<dbReference type="PANTHER" id="PTHR33866:SF2">
    <property type="entry name" value="S-ADENOSYLMETHIONINE DECARBOXYLASE PROENZYME"/>
    <property type="match status" value="1"/>
</dbReference>
<dbReference type="NCBIfam" id="TIGR03330">
    <property type="entry name" value="SAM_DCase_Bsu"/>
    <property type="match status" value="1"/>
</dbReference>
<keyword evidence="4" id="KW-0745">Spermidine biosynthesis</keyword>
<name>A0A562ZQN9_9BURK</name>
<dbReference type="Proteomes" id="UP000318199">
    <property type="component" value="Unassembled WGS sequence"/>
</dbReference>
<reference evidence="10 11" key="1">
    <citation type="submission" date="2019-07" db="EMBL/GenBank/DDBJ databases">
        <title>Caenimonas sedimenti sp. nov., isolated from activated sludge.</title>
        <authorList>
            <person name="Xu J."/>
        </authorList>
    </citation>
    <scope>NUCLEOTIDE SEQUENCE [LARGE SCALE GENOMIC DNA]</scope>
    <source>
        <strain evidence="10 11">HX-9-20</strain>
    </source>
</reference>
<keyword evidence="3" id="KW-0068">Autocatalytic cleavage</keyword>
<evidence type="ECO:0000256" key="6">
    <source>
        <dbReference type="ARBA" id="ARBA00023145"/>
    </source>
</evidence>
<gene>
    <name evidence="10" type="primary">speD</name>
    <name evidence="10" type="ORF">FN976_12935</name>
</gene>
<sequence length="125" mass="13813">MKGLHLTADLYQCRCEAAWLTDAQKLGAWVAAAVEATGLQVVNRLFHTFPGTDKGPGGVTATVLLAESHVCLHTWPEQKAVTCDVYVCNFGGDHTVKARNLMLALVERFQPEWTEQRSLDRGEED</sequence>
<evidence type="ECO:0000256" key="8">
    <source>
        <dbReference type="ARBA" id="ARBA00023270"/>
    </source>
</evidence>
<proteinExistence type="predicted"/>
<dbReference type="RefSeq" id="WP_145893452.1">
    <property type="nucleotide sequence ID" value="NZ_VOBQ01000010.1"/>
</dbReference>
<dbReference type="InterPro" id="IPR017716">
    <property type="entry name" value="S-AdoMet_deCOase_pro-enz"/>
</dbReference>
<organism evidence="10 11">
    <name type="scientific">Caenimonas sedimenti</name>
    <dbReference type="NCBI Taxonomy" id="2596921"/>
    <lineage>
        <taxon>Bacteria</taxon>
        <taxon>Pseudomonadati</taxon>
        <taxon>Pseudomonadota</taxon>
        <taxon>Betaproteobacteria</taxon>
        <taxon>Burkholderiales</taxon>
        <taxon>Comamonadaceae</taxon>
        <taxon>Caenimonas</taxon>
    </lineage>
</organism>
<evidence type="ECO:0000256" key="4">
    <source>
        <dbReference type="ARBA" id="ARBA00023066"/>
    </source>
</evidence>
<comment type="cofactor">
    <cofactor evidence="1">
        <name>pyruvate</name>
        <dbReference type="ChEBI" id="CHEBI:15361"/>
    </cofactor>
</comment>
<keyword evidence="5" id="KW-0620">Polyamine biosynthesis</keyword>
<keyword evidence="2" id="KW-0210">Decarboxylase</keyword>
<dbReference type="EC" id="4.1.1.50" evidence="10"/>
<dbReference type="PANTHER" id="PTHR33866">
    <property type="entry name" value="S-ADENOSYLMETHIONINE DECARBOXYLASE PROENZYME"/>
    <property type="match status" value="1"/>
</dbReference>
<evidence type="ECO:0000313" key="10">
    <source>
        <dbReference type="EMBL" id="TWO70863.1"/>
    </source>
</evidence>
<protein>
    <submittedName>
        <fullName evidence="10">Adenosylmethionine decarboxylase</fullName>
        <ecNumber evidence="10">4.1.1.50</ecNumber>
    </submittedName>
</protein>
<evidence type="ECO:0000256" key="5">
    <source>
        <dbReference type="ARBA" id="ARBA00023115"/>
    </source>
</evidence>
<accession>A0A562ZQN9</accession>
<dbReference type="EMBL" id="VOBQ01000010">
    <property type="protein sequence ID" value="TWO70863.1"/>
    <property type="molecule type" value="Genomic_DNA"/>
</dbReference>
<dbReference type="OrthoDB" id="9793120at2"/>
<dbReference type="InterPro" id="IPR003826">
    <property type="entry name" value="AdoMetDC_fam_prok"/>
</dbReference>
<keyword evidence="6" id="KW-0865">Zymogen</keyword>
<evidence type="ECO:0000256" key="7">
    <source>
        <dbReference type="ARBA" id="ARBA00023239"/>
    </source>
</evidence>
<comment type="caution">
    <text evidence="10">The sequence shown here is derived from an EMBL/GenBank/DDBJ whole genome shotgun (WGS) entry which is preliminary data.</text>
</comment>
<evidence type="ECO:0000256" key="2">
    <source>
        <dbReference type="ARBA" id="ARBA00022793"/>
    </source>
</evidence>
<dbReference type="GO" id="GO:0008295">
    <property type="term" value="P:spermidine biosynthetic process"/>
    <property type="evidence" value="ECO:0007669"/>
    <property type="project" value="UniProtKB-KW"/>
</dbReference>
<keyword evidence="7 10" id="KW-0456">Lyase</keyword>
<dbReference type="Pfam" id="PF02675">
    <property type="entry name" value="AdoMet_dc"/>
    <property type="match status" value="1"/>
</dbReference>
<dbReference type="GO" id="GO:0004014">
    <property type="term" value="F:adenosylmethionine decarboxylase activity"/>
    <property type="evidence" value="ECO:0007669"/>
    <property type="project" value="UniProtKB-EC"/>
</dbReference>
<evidence type="ECO:0000256" key="3">
    <source>
        <dbReference type="ARBA" id="ARBA00022813"/>
    </source>
</evidence>
<keyword evidence="9" id="KW-0670">Pyruvate</keyword>